<comment type="caution">
    <text evidence="1">The sequence shown here is derived from an EMBL/GenBank/DDBJ whole genome shotgun (WGS) entry which is preliminary data.</text>
</comment>
<dbReference type="Proteomes" id="UP001646157">
    <property type="component" value="Unassembled WGS sequence"/>
</dbReference>
<evidence type="ECO:0000313" key="2">
    <source>
        <dbReference type="Proteomes" id="UP001646157"/>
    </source>
</evidence>
<reference evidence="1 2" key="1">
    <citation type="submission" date="2021-01" db="EMBL/GenBank/DDBJ databases">
        <title>Genomic Encyclopedia of Type Strains, Phase IV (KMG-IV): sequencing the most valuable type-strain genomes for metagenomic binning, comparative biology and taxonomic classification.</title>
        <authorList>
            <person name="Goeker M."/>
        </authorList>
    </citation>
    <scope>NUCLEOTIDE SEQUENCE [LARGE SCALE GENOMIC DNA]</scope>
    <source>
        <strain evidence="1 2">DSM 24834</strain>
    </source>
</reference>
<gene>
    <name evidence="1" type="ORF">JOC86_005016</name>
</gene>
<evidence type="ECO:0000313" key="1">
    <source>
        <dbReference type="EMBL" id="MBM7588399.1"/>
    </source>
</evidence>
<feature type="non-terminal residue" evidence="1">
    <location>
        <position position="1"/>
    </location>
</feature>
<sequence>FLRCKSFLELTLTFCLVQFSRFNVFAPFEATLLSYHRISFVSTTFFNLIESKFVVNRFCCDGFFSIATTLEYVNLFSRIFLKSFITITDDPVVYDFDFFSCTTTFPLYTNINLRFSFYITTHFFLYIL</sequence>
<proteinExistence type="predicted"/>
<protein>
    <submittedName>
        <fullName evidence="1">Uncharacterized protein</fullName>
    </submittedName>
</protein>
<dbReference type="EMBL" id="JAFBDZ010000013">
    <property type="protein sequence ID" value="MBM7588399.1"/>
    <property type="molecule type" value="Genomic_DNA"/>
</dbReference>
<keyword evidence="2" id="KW-1185">Reference proteome</keyword>
<name>A0ABS2NKM3_9BACI</name>
<accession>A0ABS2NKM3</accession>
<organism evidence="1 2">
    <name type="scientific">Rossellomorea pakistanensis</name>
    <dbReference type="NCBI Taxonomy" id="992288"/>
    <lineage>
        <taxon>Bacteria</taxon>
        <taxon>Bacillati</taxon>
        <taxon>Bacillota</taxon>
        <taxon>Bacilli</taxon>
        <taxon>Bacillales</taxon>
        <taxon>Bacillaceae</taxon>
        <taxon>Rossellomorea</taxon>
    </lineage>
</organism>